<accession>A0ABN8QX61</accession>
<feature type="compositionally biased region" description="Basic and acidic residues" evidence="2">
    <location>
        <begin position="1122"/>
        <end position="1148"/>
    </location>
</feature>
<feature type="region of interest" description="Disordered" evidence="2">
    <location>
        <begin position="28"/>
        <end position="501"/>
    </location>
</feature>
<protein>
    <recommendedName>
        <fullName evidence="3">BAT2 N-terminal domain-containing protein</fullName>
    </recommendedName>
</protein>
<feature type="region of interest" description="Disordered" evidence="2">
    <location>
        <begin position="1817"/>
        <end position="2047"/>
    </location>
</feature>
<feature type="compositionally biased region" description="Acidic residues" evidence="2">
    <location>
        <begin position="1973"/>
        <end position="1990"/>
    </location>
</feature>
<feature type="compositionally biased region" description="Polar residues" evidence="2">
    <location>
        <begin position="1924"/>
        <end position="1941"/>
    </location>
</feature>
<feature type="compositionally biased region" description="Basic and acidic residues" evidence="2">
    <location>
        <begin position="813"/>
        <end position="844"/>
    </location>
</feature>
<feature type="compositionally biased region" description="Polar residues" evidence="2">
    <location>
        <begin position="2492"/>
        <end position="2503"/>
    </location>
</feature>
<feature type="compositionally biased region" description="Polar residues" evidence="2">
    <location>
        <begin position="1905"/>
        <end position="1915"/>
    </location>
</feature>
<feature type="compositionally biased region" description="Polar residues" evidence="2">
    <location>
        <begin position="1075"/>
        <end position="1085"/>
    </location>
</feature>
<feature type="compositionally biased region" description="Polar residues" evidence="2">
    <location>
        <begin position="2858"/>
        <end position="2873"/>
    </location>
</feature>
<dbReference type="InterPro" id="IPR009738">
    <property type="entry name" value="BAT2_N"/>
</dbReference>
<feature type="region of interest" description="Disordered" evidence="2">
    <location>
        <begin position="1632"/>
        <end position="1694"/>
    </location>
</feature>
<feature type="compositionally biased region" description="Basic and acidic residues" evidence="2">
    <location>
        <begin position="1839"/>
        <end position="1877"/>
    </location>
</feature>
<feature type="compositionally biased region" description="Basic and acidic residues" evidence="2">
    <location>
        <begin position="622"/>
        <end position="647"/>
    </location>
</feature>
<feature type="compositionally biased region" description="Basic and acidic residues" evidence="2">
    <location>
        <begin position="209"/>
        <end position="219"/>
    </location>
</feature>
<feature type="compositionally biased region" description="Basic and acidic residues" evidence="2">
    <location>
        <begin position="962"/>
        <end position="973"/>
    </location>
</feature>
<evidence type="ECO:0000256" key="2">
    <source>
        <dbReference type="SAM" id="MobiDB-lite"/>
    </source>
</evidence>
<feature type="compositionally biased region" description="Polar residues" evidence="2">
    <location>
        <begin position="2715"/>
        <end position="2735"/>
    </location>
</feature>
<feature type="compositionally biased region" description="Basic and acidic residues" evidence="2">
    <location>
        <begin position="1344"/>
        <end position="1373"/>
    </location>
</feature>
<organism evidence="4 5">
    <name type="scientific">Porites lobata</name>
    <dbReference type="NCBI Taxonomy" id="104759"/>
    <lineage>
        <taxon>Eukaryota</taxon>
        <taxon>Metazoa</taxon>
        <taxon>Cnidaria</taxon>
        <taxon>Anthozoa</taxon>
        <taxon>Hexacorallia</taxon>
        <taxon>Scleractinia</taxon>
        <taxon>Fungiina</taxon>
        <taxon>Poritidae</taxon>
        <taxon>Porites</taxon>
    </lineage>
</organism>
<feature type="compositionally biased region" description="Basic and acidic residues" evidence="2">
    <location>
        <begin position="1467"/>
        <end position="1488"/>
    </location>
</feature>
<evidence type="ECO:0000313" key="5">
    <source>
        <dbReference type="Proteomes" id="UP001159405"/>
    </source>
</evidence>
<feature type="compositionally biased region" description="Basic and acidic residues" evidence="2">
    <location>
        <begin position="1239"/>
        <end position="1274"/>
    </location>
</feature>
<evidence type="ECO:0000313" key="4">
    <source>
        <dbReference type="EMBL" id="CAH3171609.1"/>
    </source>
</evidence>
<feature type="compositionally biased region" description="Basic and acidic residues" evidence="2">
    <location>
        <begin position="1003"/>
        <end position="1050"/>
    </location>
</feature>
<feature type="region of interest" description="Disordered" evidence="2">
    <location>
        <begin position="555"/>
        <end position="1595"/>
    </location>
</feature>
<feature type="compositionally biased region" description="Acidic residues" evidence="2">
    <location>
        <begin position="352"/>
        <end position="363"/>
    </location>
</feature>
<feature type="compositionally biased region" description="Polar residues" evidence="2">
    <location>
        <begin position="2021"/>
        <end position="2039"/>
    </location>
</feature>
<feature type="compositionally biased region" description="Low complexity" evidence="2">
    <location>
        <begin position="700"/>
        <end position="735"/>
    </location>
</feature>
<feature type="compositionally biased region" description="Pro residues" evidence="2">
    <location>
        <begin position="462"/>
        <end position="471"/>
    </location>
</feature>
<feature type="compositionally biased region" description="Basic and acidic residues" evidence="2">
    <location>
        <begin position="1402"/>
        <end position="1432"/>
    </location>
</feature>
<dbReference type="Pfam" id="PF07001">
    <property type="entry name" value="BAT2_N"/>
    <property type="match status" value="1"/>
</dbReference>
<feature type="compositionally biased region" description="Basic and acidic residues" evidence="2">
    <location>
        <begin position="330"/>
        <end position="339"/>
    </location>
</feature>
<feature type="compositionally biased region" description="Low complexity" evidence="2">
    <location>
        <begin position="2704"/>
        <end position="2714"/>
    </location>
</feature>
<feature type="compositionally biased region" description="Low complexity" evidence="2">
    <location>
        <begin position="1712"/>
        <end position="1737"/>
    </location>
</feature>
<feature type="region of interest" description="Disordered" evidence="2">
    <location>
        <begin position="1711"/>
        <end position="1745"/>
    </location>
</feature>
<feature type="compositionally biased region" description="Basic and acidic residues" evidence="2">
    <location>
        <begin position="2747"/>
        <end position="2760"/>
    </location>
</feature>
<feature type="compositionally biased region" description="Low complexity" evidence="2">
    <location>
        <begin position="2797"/>
        <end position="2810"/>
    </location>
</feature>
<feature type="compositionally biased region" description="Basic and acidic residues" evidence="2">
    <location>
        <begin position="662"/>
        <end position="674"/>
    </location>
</feature>
<feature type="compositionally biased region" description="Polar residues" evidence="2">
    <location>
        <begin position="410"/>
        <end position="421"/>
    </location>
</feature>
<feature type="compositionally biased region" description="Polar residues" evidence="2">
    <location>
        <begin position="65"/>
        <end position="76"/>
    </location>
</feature>
<dbReference type="PANTHER" id="PTHR14038:SF0">
    <property type="entry name" value="LP18708P"/>
    <property type="match status" value="1"/>
</dbReference>
<feature type="region of interest" description="Disordered" evidence="2">
    <location>
        <begin position="2118"/>
        <end position="2178"/>
    </location>
</feature>
<feature type="compositionally biased region" description="Basic and acidic residues" evidence="2">
    <location>
        <begin position="863"/>
        <end position="889"/>
    </location>
</feature>
<feature type="compositionally biased region" description="Polar residues" evidence="2">
    <location>
        <begin position="159"/>
        <end position="176"/>
    </location>
</feature>
<feature type="region of interest" description="Disordered" evidence="2">
    <location>
        <begin position="2703"/>
        <end position="2889"/>
    </location>
</feature>
<evidence type="ECO:0000259" key="3">
    <source>
        <dbReference type="Pfam" id="PF07001"/>
    </source>
</evidence>
<dbReference type="PANTHER" id="PTHR14038">
    <property type="entry name" value="BAT2 HLA-B-ASSOCIATED TRANSCRIPT 2"/>
    <property type="match status" value="1"/>
</dbReference>
<feature type="compositionally biased region" description="Acidic residues" evidence="2">
    <location>
        <begin position="1323"/>
        <end position="1332"/>
    </location>
</feature>
<feature type="compositionally biased region" description="Basic and acidic residues" evidence="2">
    <location>
        <begin position="2846"/>
        <end position="2856"/>
    </location>
</feature>
<comment type="caution">
    <text evidence="4">The sequence shown here is derived from an EMBL/GenBank/DDBJ whole genome shotgun (WGS) entry which is preliminary data.</text>
</comment>
<feature type="compositionally biased region" description="Basic and acidic residues" evidence="2">
    <location>
        <begin position="1991"/>
        <end position="2004"/>
    </location>
</feature>
<reference evidence="4 5" key="1">
    <citation type="submission" date="2022-05" db="EMBL/GenBank/DDBJ databases">
        <authorList>
            <consortium name="Genoscope - CEA"/>
            <person name="William W."/>
        </authorList>
    </citation>
    <scope>NUCLEOTIDE SEQUENCE [LARGE SCALE GENOMIC DNA]</scope>
</reference>
<feature type="compositionally biased region" description="Polar residues" evidence="2">
    <location>
        <begin position="1204"/>
        <end position="1215"/>
    </location>
</feature>
<keyword evidence="5" id="KW-1185">Reference proteome</keyword>
<feature type="compositionally biased region" description="Low complexity" evidence="2">
    <location>
        <begin position="2148"/>
        <end position="2168"/>
    </location>
</feature>
<sequence length="2889" mass="318673">MSDRFGLKVKENAGKTKYSSLNLNQTYKGTKVETKTSSGAARHGLQSLGKVGASRRIPPPANLPSLKSENSGNDPTVSLVPSGGGGWGSTKEKPTETPPVVTSQAAPPSSTLSQANAPTSQQPLLQPQRSIPPPSHPQPVQQPQPQSQTSGQTQAQPVKQHQQEAQAKTWGNISSNGAGGPEKTYSHQEMPYFNREFPVLGGGNSGERPPPHMEEKDHSQYGPRPMMRNMHEPPWMERSGPEYGPGRERSDVYNGGPGPGYAAGPQYRRPPEYQHGQHGKNYPTGYPHHHGTGPHGYGPGAGRHPHGHPPDFYSRGPVHRPGAAPGPMHRTLDKGRGEGYGRPAILKPEDIQAMDDNDEEEEGGWAGAQDEVDYAAKLDFEDFDEDEKPSAENSKERSNRDTSVGEPESRWQSNEGKTGNETAPPPTRQAWVESQGHLHGYSDGRQIPAGPGMRQFDIRGSPPAPGWPMPYPQHLAAQQREGGPVQPSHQIGPDQAKPGPMEGEVAVNEWQKRRVQQQEEMRVAVERARIKRDEDALRRQGKPVPMEGEPVVNEWQKRRVKQQEEMRAAVERARKRREEDELKRQAEQKAASTAKLKELELKRIRRESAKEGEDAWGDELDSIEKESSKPANEHWESETSGREHEPHSTTVNQQDGSLIRNEVFEHSNRQRNDSDSSDASRSSAPRGASRTHHHPRDIPPRFQQQQQLRQQQQQQFQPHYQQQQPPQQYQYHQQLARSPQLRELPEGPLTVSHHPVVETGPLSPSQPVRRIMKRSDSSSTAGDDIASVKSLESGGGEPTRESERRSPAAPPPDKVDKADLVSRSAKEDEAKRPDSSRTEKKQVDNQEVPVFDEAGSEESGDLGQRKQQEPDKPVECVKEKGPEKTDGKGTIDGAVKSVPEKSRTLPDKADQTRERREERRGSKRDVRSQDERRSENSKDLGKRKREDSEDFGRVHERRGRFTGRDDFKRERFSEPQGRGRVSFPVRGRGRGLGSNVTSHRGRGRGERGGRESRDSREYKPYRSHEPKASPAFKSDKGEQKLKDEGKENVPRKTNFSKPESETPVKVSQDVALVKQETTQETSPSISGKDVVLPQKDEKTSEEKKSVAVTEDKKTAEVNLPIKDGDKSKGTDDSKKKSENNKEAIDFKPRGRGGFGRPPQHSQDFRSTGVEDKRPGGKKFTDKRRSNNEKGRDRYDDYEEKRPTRSYSRDQTSQKTTTRDNKNWEKNREKDQKSYSQYEGESRSRRQAQEDRMKRTSERDDDQQYSRSRTGERNQRGGFRSSYSTRGRFAKQPLRTGMRGGRSNQPVGSGRFGNNYRRSKSTDEDLSDDDYDSDSSSYTTATSASEERRDEKPSEIVEESDVKRSKDNSYDKSRGGSRSTRSPIRGKVSSRSGGRGSGGFGRSRREVERPPRFQKQQERERARGVPHADRESGPGRGRGRGRGRRDQLQKDSAAGPGMPVTEDWDEEIKDKETASSKGDKPGLRKETSSRRGFSGQRSSSDRNRNEKTRESGGARNTSSRREPFLAERQQAKAEGSKSVGGEPRVPLPAARNGVSKDGNRRSEMQGHSHGTGLDNINAAVSENRALRKQETPLRTTDIKQFDLHNIAGVICIDDMTDDDSDISSTLSGFVEVTSRRTQKENKDRQREEEEKRKKADEQNRPRNNQAGHKKNQSSKPPRFSKQHAPQANTHSKSAGVIGKVTSAIVSEAVTGLPNATTNSNPSSANSTKRNSPVTVERPVSPPPPPVFNAWDKPLIVTPAKPPSAIIPATSSVPDPLAVGSGKPSRPVQSGTVISSTASLIEDISVDEDYIAMTKEIALLAPPEEPEEVEAPNDPGTKPKGKVEAIDKTSQKVVKSIDESDKRSQPKPQREKPPKFDRTGKRRVSGNTDVTKKEQSGETKGRKSSRDGQTSQKLQNKSARDKTTKGKTVTSANSQQKSVSPEDQTVDGVDAKELQECEEYDASTVEDISAPASDEGSEEKEDDLKEGEDQEAKDDSESESSRKDSEPDLIVDTPERNNDADNLFSSSSLAVNINERPTTNRPVREPSPVSPAIYEEMSKKVEASRKLWDSGVGIRRTSNPVAAWEETLRTPASVGSSIVGMPVVEANELRLSDDQVTVSKSEELEVNSSKVDSKPSDGISFTKKSASGEQQNVCKVKPQQQQQPSVKPQPSTSLVSQTAEENIPSELNAVPLGQPLLTQDQLLTQQAITPRYAFPFVSQYMDLQQRQPFLQQQQLQQLQQASQHVTPTYPLNHVQQVNQARSSSSPLSQTPQDIYQSSFLAGGVYSAGNFQGTQPFVSIALLPSTTTQSFVTSSTRTQTTSLMGLQAQQPKTVSGSVFAQNVNPQGGQMYMPFDPKTLGGGTPLFNLAQHPQTAHRQLLGAQSGIVGDNIPRQAGFSTAQPTHQSFQGAYPFQPKQSAFDVSQDLQVKKPSDQSEFTRQSELVKHVNAKPFEPPKRSAPGSIPGNNPAIAPLVSSTFTRNPNMMTIRPSPQDVGGTSQSPPVSTSLISGRPVSMSPVDPGVPFPGAVGSFPKHTAVGQFQVQQQPQGVQPQQFTPFQQQPVGIQHALQIRAPGQQQQQAVNPLQGAAATILPNPAVMAAMPRQLIRTPGLGPIGVSGAQPTAPNAQRFPAPIQRPMTTSLMHGVPHMQAPRPQTVTPQMVPSKQQIMQNRPQMQQPPVSHQNPMTSAFKLEQHQKMLEQTKMFFAQQGQNQQQQQQRVPTQNISTDQQPKVAPTSQGERPLLKGQVQKEANKLQEKKEETIPRNRKPNSEANKTSKTTKVDSKPEESSKNKSNTKQDGKGAASKSSSSSSSSIGRVQPLPMSQRGKPNRGRGPPRMPVTPVNKPKLSGRLEKDPKDGTAPEQSSGPPSSKTTDQAKTADAQQVPPLSVNKA</sequence>
<proteinExistence type="predicted"/>
<feature type="compositionally biased region" description="Pro residues" evidence="2">
    <location>
        <begin position="130"/>
        <end position="142"/>
    </location>
</feature>
<feature type="compositionally biased region" description="Basic and acidic residues" evidence="2">
    <location>
        <begin position="1556"/>
        <end position="1565"/>
    </location>
</feature>
<gene>
    <name evidence="4" type="ORF">PLOB_00011998</name>
</gene>
<feature type="compositionally biased region" description="Basic and acidic residues" evidence="2">
    <location>
        <begin position="595"/>
        <end position="613"/>
    </location>
</feature>
<feature type="compositionally biased region" description="Low complexity" evidence="2">
    <location>
        <begin position="677"/>
        <end position="688"/>
    </location>
</feature>
<feature type="compositionally biased region" description="Basic and acidic residues" evidence="2">
    <location>
        <begin position="1888"/>
        <end position="1904"/>
    </location>
</feature>
<evidence type="ECO:0000256" key="1">
    <source>
        <dbReference type="ARBA" id="ARBA00022553"/>
    </source>
</evidence>
<feature type="region of interest" description="Disordered" evidence="2">
    <location>
        <begin position="2484"/>
        <end position="2503"/>
    </location>
</feature>
<dbReference type="EMBL" id="CALNXK010000165">
    <property type="protein sequence ID" value="CAH3171609.1"/>
    <property type="molecule type" value="Genomic_DNA"/>
</dbReference>
<feature type="compositionally biased region" description="Basic and acidic residues" evidence="2">
    <location>
        <begin position="1094"/>
        <end position="1115"/>
    </location>
</feature>
<feature type="compositionally biased region" description="Basic and acidic residues" evidence="2">
    <location>
        <begin position="1216"/>
        <end position="1232"/>
    </location>
</feature>
<feature type="compositionally biased region" description="Basic and acidic residues" evidence="2">
    <location>
        <begin position="2776"/>
        <end position="2796"/>
    </location>
</feature>
<feature type="compositionally biased region" description="Basic and acidic residues" evidence="2">
    <location>
        <begin position="1632"/>
        <end position="1659"/>
    </location>
</feature>
<feature type="compositionally biased region" description="Basic and acidic residues" evidence="2">
    <location>
        <begin position="1583"/>
        <end position="1595"/>
    </location>
</feature>
<feature type="compositionally biased region" description="Polar residues" evidence="2">
    <location>
        <begin position="100"/>
        <end position="125"/>
    </location>
</feature>
<keyword evidence="1" id="KW-0597">Phosphoprotein</keyword>
<feature type="region of interest" description="Disordered" evidence="2">
    <location>
        <begin position="2424"/>
        <end position="2465"/>
    </location>
</feature>
<feature type="compositionally biased region" description="Basic and acidic residues" evidence="2">
    <location>
        <begin position="1498"/>
        <end position="1511"/>
    </location>
</feature>
<feature type="compositionally biased region" description="Basic and acidic residues" evidence="2">
    <location>
        <begin position="1518"/>
        <end position="1534"/>
    </location>
</feature>
<feature type="compositionally biased region" description="Basic and acidic residues" evidence="2">
    <location>
        <begin position="1168"/>
        <end position="1202"/>
    </location>
</feature>
<feature type="compositionally biased region" description="Basic and acidic residues" evidence="2">
    <location>
        <begin position="898"/>
        <end position="954"/>
    </location>
</feature>
<feature type="compositionally biased region" description="Low complexity" evidence="2">
    <location>
        <begin position="1333"/>
        <end position="1343"/>
    </location>
</feature>
<name>A0ABN8QX61_9CNID</name>
<feature type="compositionally biased region" description="Basic and acidic residues" evidence="2">
    <location>
        <begin position="555"/>
        <end position="587"/>
    </location>
</feature>
<feature type="compositionally biased region" description="Polar residues" evidence="2">
    <location>
        <begin position="1682"/>
        <end position="1691"/>
    </location>
</feature>
<feature type="compositionally biased region" description="Basic and acidic residues" evidence="2">
    <location>
        <begin position="388"/>
        <end position="400"/>
    </location>
</feature>
<feature type="compositionally biased region" description="Polar residues" evidence="2">
    <location>
        <begin position="2169"/>
        <end position="2178"/>
    </location>
</feature>
<dbReference type="Proteomes" id="UP001159405">
    <property type="component" value="Unassembled WGS sequence"/>
</dbReference>
<feature type="domain" description="BAT2 N-terminal" evidence="3">
    <location>
        <begin position="1"/>
        <end position="203"/>
    </location>
</feature>
<dbReference type="InterPro" id="IPR033184">
    <property type="entry name" value="PRRC2"/>
</dbReference>
<feature type="compositionally biased region" description="Low complexity" evidence="2">
    <location>
        <begin position="143"/>
        <end position="157"/>
    </location>
</feature>